<proteinExistence type="predicted"/>
<dbReference type="AlphaFoldDB" id="A0AAV4MSK1"/>
<dbReference type="Proteomes" id="UP001054945">
    <property type="component" value="Unassembled WGS sequence"/>
</dbReference>
<accession>A0AAV4MSK1</accession>
<protein>
    <submittedName>
        <fullName evidence="1">Uncharacterized protein</fullName>
    </submittedName>
</protein>
<gene>
    <name evidence="1" type="ORF">CEXT_155641</name>
</gene>
<reference evidence="1 2" key="1">
    <citation type="submission" date="2021-06" db="EMBL/GenBank/DDBJ databases">
        <title>Caerostris extrusa draft genome.</title>
        <authorList>
            <person name="Kono N."/>
            <person name="Arakawa K."/>
        </authorList>
    </citation>
    <scope>NUCLEOTIDE SEQUENCE [LARGE SCALE GENOMIC DNA]</scope>
</reference>
<comment type="caution">
    <text evidence="1">The sequence shown here is derived from an EMBL/GenBank/DDBJ whole genome shotgun (WGS) entry which is preliminary data.</text>
</comment>
<dbReference type="EMBL" id="BPLR01002505">
    <property type="protein sequence ID" value="GIX74427.1"/>
    <property type="molecule type" value="Genomic_DNA"/>
</dbReference>
<name>A0AAV4MSK1_CAEEX</name>
<evidence type="ECO:0000313" key="2">
    <source>
        <dbReference type="Proteomes" id="UP001054945"/>
    </source>
</evidence>
<keyword evidence="2" id="KW-1185">Reference proteome</keyword>
<sequence length="74" mass="8238">MRDETIYNGRINVSGLMDHVGSVFHLSQLRSYRSIEEESGKSGGLPYAKLSELKKIILEKDVGVLADEEANITE</sequence>
<organism evidence="1 2">
    <name type="scientific">Caerostris extrusa</name>
    <name type="common">Bark spider</name>
    <name type="synonym">Caerostris bankana</name>
    <dbReference type="NCBI Taxonomy" id="172846"/>
    <lineage>
        <taxon>Eukaryota</taxon>
        <taxon>Metazoa</taxon>
        <taxon>Ecdysozoa</taxon>
        <taxon>Arthropoda</taxon>
        <taxon>Chelicerata</taxon>
        <taxon>Arachnida</taxon>
        <taxon>Araneae</taxon>
        <taxon>Araneomorphae</taxon>
        <taxon>Entelegynae</taxon>
        <taxon>Araneoidea</taxon>
        <taxon>Araneidae</taxon>
        <taxon>Caerostris</taxon>
    </lineage>
</organism>
<evidence type="ECO:0000313" key="1">
    <source>
        <dbReference type="EMBL" id="GIX74427.1"/>
    </source>
</evidence>